<evidence type="ECO:0000256" key="1">
    <source>
        <dbReference type="ARBA" id="ARBA00022741"/>
    </source>
</evidence>
<proteinExistence type="predicted"/>
<dbReference type="InterPro" id="IPR027417">
    <property type="entry name" value="P-loop_NTPase"/>
</dbReference>
<sequence length="192" mass="21469">MDDPPEVTILLLGDAEVGKSTFLSRIIKGSPGDASKESINPLRDGDQPFELDIRFHDRPYRLKFYDTASPENWTLLDPNVVVLCYDISSRPSLVNIKNRWIKETHRAFGHRSDLPILLLGLKRDLRSKTDPNGTIHLEEAYRIAQETRCDKYMECSAMTGELLHVAFGDLCRTAAMTTTAKGGLSDGGCLVM</sequence>
<keyword evidence="1" id="KW-0547">Nucleotide-binding</keyword>
<dbReference type="AlphaFoldDB" id="A0A2T3BAE5"/>
<dbReference type="GeneID" id="36574370"/>
<dbReference type="SMART" id="SM00174">
    <property type="entry name" value="RHO"/>
    <property type="match status" value="1"/>
</dbReference>
<accession>A0A2T3BAE5</accession>
<evidence type="ECO:0000313" key="3">
    <source>
        <dbReference type="EMBL" id="PSS25302.1"/>
    </source>
</evidence>
<dbReference type="GO" id="GO:0005525">
    <property type="term" value="F:GTP binding"/>
    <property type="evidence" value="ECO:0007669"/>
    <property type="project" value="UniProtKB-KW"/>
</dbReference>
<dbReference type="GO" id="GO:0007264">
    <property type="term" value="P:small GTPase-mediated signal transduction"/>
    <property type="evidence" value="ECO:0007669"/>
    <property type="project" value="InterPro"/>
</dbReference>
<dbReference type="SUPFAM" id="SSF52540">
    <property type="entry name" value="P-loop containing nucleoside triphosphate hydrolases"/>
    <property type="match status" value="1"/>
</dbReference>
<dbReference type="SMART" id="SM00175">
    <property type="entry name" value="RAB"/>
    <property type="match status" value="1"/>
</dbReference>
<keyword evidence="4" id="KW-1185">Reference proteome</keyword>
<keyword evidence="2" id="KW-0342">GTP-binding</keyword>
<dbReference type="GO" id="GO:0003924">
    <property type="term" value="F:GTPase activity"/>
    <property type="evidence" value="ECO:0007669"/>
    <property type="project" value="InterPro"/>
</dbReference>
<dbReference type="RefSeq" id="XP_024723901.1">
    <property type="nucleotide sequence ID" value="XM_024866289.1"/>
</dbReference>
<dbReference type="Gene3D" id="3.40.50.300">
    <property type="entry name" value="P-loop containing nucleotide triphosphate hydrolases"/>
    <property type="match status" value="1"/>
</dbReference>
<organism evidence="3 4">
    <name type="scientific">Amorphotheca resinae ATCC 22711</name>
    <dbReference type="NCBI Taxonomy" id="857342"/>
    <lineage>
        <taxon>Eukaryota</taxon>
        <taxon>Fungi</taxon>
        <taxon>Dikarya</taxon>
        <taxon>Ascomycota</taxon>
        <taxon>Pezizomycotina</taxon>
        <taxon>Leotiomycetes</taxon>
        <taxon>Helotiales</taxon>
        <taxon>Amorphothecaceae</taxon>
        <taxon>Amorphotheca</taxon>
    </lineage>
</organism>
<evidence type="ECO:0000256" key="2">
    <source>
        <dbReference type="ARBA" id="ARBA00023134"/>
    </source>
</evidence>
<gene>
    <name evidence="3" type="ORF">M430DRAFT_33063</name>
</gene>
<dbReference type="EMBL" id="KZ679007">
    <property type="protein sequence ID" value="PSS25302.1"/>
    <property type="molecule type" value="Genomic_DNA"/>
</dbReference>
<protein>
    <submittedName>
        <fullName evidence="3">Uncharacterized protein</fullName>
    </submittedName>
</protein>
<dbReference type="PROSITE" id="PS51419">
    <property type="entry name" value="RAB"/>
    <property type="match status" value="1"/>
</dbReference>
<dbReference type="OrthoDB" id="25896at2759"/>
<name>A0A2T3BAE5_AMORE</name>
<dbReference type="InterPro" id="IPR001806">
    <property type="entry name" value="Small_GTPase"/>
</dbReference>
<dbReference type="Pfam" id="PF00071">
    <property type="entry name" value="Ras"/>
    <property type="match status" value="1"/>
</dbReference>
<dbReference type="PRINTS" id="PR00449">
    <property type="entry name" value="RASTRNSFRMNG"/>
</dbReference>
<dbReference type="Proteomes" id="UP000241818">
    <property type="component" value="Unassembled WGS sequence"/>
</dbReference>
<dbReference type="SMART" id="SM00173">
    <property type="entry name" value="RAS"/>
    <property type="match status" value="1"/>
</dbReference>
<dbReference type="STRING" id="857342.A0A2T3BAE5"/>
<dbReference type="InParanoid" id="A0A2T3BAE5"/>
<reference evidence="3 4" key="1">
    <citation type="journal article" date="2018" name="New Phytol.">
        <title>Comparative genomics and transcriptomics depict ericoid mycorrhizal fungi as versatile saprotrophs and plant mutualists.</title>
        <authorList>
            <person name="Martino E."/>
            <person name="Morin E."/>
            <person name="Grelet G.A."/>
            <person name="Kuo A."/>
            <person name="Kohler A."/>
            <person name="Daghino S."/>
            <person name="Barry K.W."/>
            <person name="Cichocki N."/>
            <person name="Clum A."/>
            <person name="Dockter R.B."/>
            <person name="Hainaut M."/>
            <person name="Kuo R.C."/>
            <person name="LaButti K."/>
            <person name="Lindahl B.D."/>
            <person name="Lindquist E.A."/>
            <person name="Lipzen A."/>
            <person name="Khouja H.R."/>
            <person name="Magnuson J."/>
            <person name="Murat C."/>
            <person name="Ohm R.A."/>
            <person name="Singer S.W."/>
            <person name="Spatafora J.W."/>
            <person name="Wang M."/>
            <person name="Veneault-Fourrey C."/>
            <person name="Henrissat B."/>
            <person name="Grigoriev I.V."/>
            <person name="Martin F.M."/>
            <person name="Perotto S."/>
        </authorList>
    </citation>
    <scope>NUCLEOTIDE SEQUENCE [LARGE SCALE GENOMIC DNA]</scope>
    <source>
        <strain evidence="3 4">ATCC 22711</strain>
    </source>
</reference>
<evidence type="ECO:0000313" key="4">
    <source>
        <dbReference type="Proteomes" id="UP000241818"/>
    </source>
</evidence>
<dbReference type="PANTHER" id="PTHR24072">
    <property type="entry name" value="RHO FAMILY GTPASE"/>
    <property type="match status" value="1"/>
</dbReference>
<dbReference type="InterPro" id="IPR003578">
    <property type="entry name" value="Small_GTPase_Rho"/>
</dbReference>